<evidence type="ECO:0000313" key="11">
    <source>
        <dbReference type="EMBL" id="MDF8263619.1"/>
    </source>
</evidence>
<protein>
    <recommendedName>
        <fullName evidence="9">4,4'-diaponeurosporenoate glycosyltransferase</fullName>
    </recommendedName>
</protein>
<keyword evidence="3 11" id="KW-0328">Glycosyltransferase</keyword>
<organism evidence="11 12">
    <name type="scientific">Luteipulveratus flavus</name>
    <dbReference type="NCBI Taxonomy" id="3031728"/>
    <lineage>
        <taxon>Bacteria</taxon>
        <taxon>Bacillati</taxon>
        <taxon>Actinomycetota</taxon>
        <taxon>Actinomycetes</taxon>
        <taxon>Micrococcales</taxon>
        <taxon>Dermacoccaceae</taxon>
        <taxon>Luteipulveratus</taxon>
    </lineage>
</organism>
<evidence type="ECO:0000256" key="9">
    <source>
        <dbReference type="ARBA" id="ARBA00040345"/>
    </source>
</evidence>
<dbReference type="GO" id="GO:0016757">
    <property type="term" value="F:glycosyltransferase activity"/>
    <property type="evidence" value="ECO:0007669"/>
    <property type="project" value="UniProtKB-KW"/>
</dbReference>
<evidence type="ECO:0000256" key="2">
    <source>
        <dbReference type="ARBA" id="ARBA00022475"/>
    </source>
</evidence>
<reference evidence="11 12" key="1">
    <citation type="submission" date="2023-03" db="EMBL/GenBank/DDBJ databases">
        <title>YIM 133296 draft genome.</title>
        <authorList>
            <person name="Xiong L."/>
        </authorList>
    </citation>
    <scope>NUCLEOTIDE SEQUENCE [LARGE SCALE GENOMIC DNA]</scope>
    <source>
        <strain evidence="11 12">YIM 133296</strain>
    </source>
</reference>
<evidence type="ECO:0000256" key="4">
    <source>
        <dbReference type="ARBA" id="ARBA00022679"/>
    </source>
</evidence>
<comment type="caution">
    <text evidence="11">The sequence shown here is derived from an EMBL/GenBank/DDBJ whole genome shotgun (WGS) entry which is preliminary data.</text>
</comment>
<name>A0ABT6C6B8_9MICO</name>
<dbReference type="EMBL" id="JAROAV010000015">
    <property type="protein sequence ID" value="MDF8263619.1"/>
    <property type="molecule type" value="Genomic_DNA"/>
</dbReference>
<dbReference type="PANTHER" id="PTHR43646:SF2">
    <property type="entry name" value="GLYCOSYLTRANSFERASE 2-LIKE DOMAIN-CONTAINING PROTEIN"/>
    <property type="match status" value="1"/>
</dbReference>
<dbReference type="InterPro" id="IPR029044">
    <property type="entry name" value="Nucleotide-diphossugar_trans"/>
</dbReference>
<keyword evidence="4 11" id="KW-0808">Transferase</keyword>
<evidence type="ECO:0000313" key="12">
    <source>
        <dbReference type="Proteomes" id="UP001528912"/>
    </source>
</evidence>
<evidence type="ECO:0000259" key="10">
    <source>
        <dbReference type="Pfam" id="PF00535"/>
    </source>
</evidence>
<proteinExistence type="inferred from homology"/>
<dbReference type="Pfam" id="PF00535">
    <property type="entry name" value="Glycos_transf_2"/>
    <property type="match status" value="1"/>
</dbReference>
<keyword evidence="12" id="KW-1185">Reference proteome</keyword>
<keyword evidence="2" id="KW-1003">Cell membrane</keyword>
<evidence type="ECO:0000256" key="6">
    <source>
        <dbReference type="ARBA" id="ARBA00037281"/>
    </source>
</evidence>
<dbReference type="InterPro" id="IPR001173">
    <property type="entry name" value="Glyco_trans_2-like"/>
</dbReference>
<evidence type="ECO:0000256" key="1">
    <source>
        <dbReference type="ARBA" id="ARBA00004236"/>
    </source>
</evidence>
<dbReference type="PANTHER" id="PTHR43646">
    <property type="entry name" value="GLYCOSYLTRANSFERASE"/>
    <property type="match status" value="1"/>
</dbReference>
<dbReference type="Gene3D" id="3.90.550.10">
    <property type="entry name" value="Spore Coat Polysaccharide Biosynthesis Protein SpsA, Chain A"/>
    <property type="match status" value="1"/>
</dbReference>
<evidence type="ECO:0000256" key="8">
    <source>
        <dbReference type="ARBA" id="ARBA00038120"/>
    </source>
</evidence>
<dbReference type="RefSeq" id="WP_277191307.1">
    <property type="nucleotide sequence ID" value="NZ_JAROAV010000015.1"/>
</dbReference>
<feature type="domain" description="Glycosyltransferase 2-like" evidence="10">
    <location>
        <begin position="8"/>
        <end position="143"/>
    </location>
</feature>
<comment type="pathway">
    <text evidence="7">Carotenoid biosynthesis; staphyloxanthin biosynthesis; staphyloxanthin from farnesyl diphosphate: step 4/5.</text>
</comment>
<comment type="similarity">
    <text evidence="8">Belongs to the glycosyltransferase 2 family. CrtQ subfamily.</text>
</comment>
<dbReference type="SUPFAM" id="SSF53448">
    <property type="entry name" value="Nucleotide-diphospho-sugar transferases"/>
    <property type="match status" value="1"/>
</dbReference>
<evidence type="ECO:0000256" key="5">
    <source>
        <dbReference type="ARBA" id="ARBA00023136"/>
    </source>
</evidence>
<evidence type="ECO:0000256" key="7">
    <source>
        <dbReference type="ARBA" id="ARBA00037904"/>
    </source>
</evidence>
<dbReference type="Proteomes" id="UP001528912">
    <property type="component" value="Unassembled WGS sequence"/>
</dbReference>
<sequence length="238" mass="24762">MSGLDAMCVVVPARDEELLIGRCLTGLARARRVLAAVRPETEVHVMVVLDRCSDGTADIVAAAPGVDALEVAALSVGAARAAGVQHAAGRVAHHDAERVWVACTDADSVVPPSWLLGLARAAEQGYAARVGAVRPDSADEGPELLRRWLARHELGPGHEHVFGANLGVGLAAYEQVGGFPPLASGEDVELVRRLRGAGLPILTVGEDPVLTSARRIGRARGGFAAYLSGLEDEHAEGS</sequence>
<accession>A0ABT6C6B8</accession>
<keyword evidence="5" id="KW-0472">Membrane</keyword>
<evidence type="ECO:0000256" key="3">
    <source>
        <dbReference type="ARBA" id="ARBA00022676"/>
    </source>
</evidence>
<gene>
    <name evidence="11" type="ORF">P4R38_05095</name>
</gene>
<comment type="subcellular location">
    <subcellularLocation>
        <location evidence="1">Cell membrane</location>
    </subcellularLocation>
</comment>
<comment type="function">
    <text evidence="6">Catalyzes the glycosylation of 4,4'-diaponeurosporenoate, i.e. the esterification of glucose at the C1'' position with the carboxyl group of 4,4'-diaponeurosporenic acid, to form glycosyl-4,4'-diaponeurosporenoate. This is a step in the biosynthesis of staphyloxanthin, an orange pigment present in most staphylococci strains.</text>
</comment>